<dbReference type="EMBL" id="LT670818">
    <property type="protein sequence ID" value="SHH65938.1"/>
    <property type="molecule type" value="Genomic_DNA"/>
</dbReference>
<name>A0A1M5USZ5_9BRAD</name>
<protein>
    <submittedName>
        <fullName evidence="1">Uncharacterized protein</fullName>
    </submittedName>
</protein>
<accession>A0A1M5USZ5</accession>
<gene>
    <name evidence="1" type="ORF">SAMN05444169_8628</name>
</gene>
<sequence length="56" mass="5825">MPHMSAKKSYVAVTASALAIGTLLSLGTILIRDVVAPDRDCRITSGTAPIAKLTLD</sequence>
<evidence type="ECO:0000313" key="1">
    <source>
        <dbReference type="EMBL" id="SHH65938.1"/>
    </source>
</evidence>
<dbReference type="AlphaFoldDB" id="A0A1M5USZ5"/>
<evidence type="ECO:0000313" key="2">
    <source>
        <dbReference type="Proteomes" id="UP000190675"/>
    </source>
</evidence>
<proteinExistence type="predicted"/>
<dbReference type="Proteomes" id="UP000190675">
    <property type="component" value="Chromosome I"/>
</dbReference>
<organism evidence="1 2">
    <name type="scientific">Bradyrhizobium erythrophlei</name>
    <dbReference type="NCBI Taxonomy" id="1437360"/>
    <lineage>
        <taxon>Bacteria</taxon>
        <taxon>Pseudomonadati</taxon>
        <taxon>Pseudomonadota</taxon>
        <taxon>Alphaproteobacteria</taxon>
        <taxon>Hyphomicrobiales</taxon>
        <taxon>Nitrobacteraceae</taxon>
        <taxon>Bradyrhizobium</taxon>
    </lineage>
</organism>
<dbReference type="RefSeq" id="WP_154073744.1">
    <property type="nucleotide sequence ID" value="NZ_LT670818.1"/>
</dbReference>
<reference evidence="1 2" key="1">
    <citation type="submission" date="2016-11" db="EMBL/GenBank/DDBJ databases">
        <authorList>
            <person name="Jaros S."/>
            <person name="Januszkiewicz K."/>
            <person name="Wedrychowicz H."/>
        </authorList>
    </citation>
    <scope>NUCLEOTIDE SEQUENCE [LARGE SCALE GENOMIC DNA]</scope>
    <source>
        <strain evidence="1 2">GAS242</strain>
    </source>
</reference>